<organism evidence="2 3">
    <name type="scientific">Mucilaginibacter terrenus</name>
    <dbReference type="NCBI Taxonomy" id="2482727"/>
    <lineage>
        <taxon>Bacteria</taxon>
        <taxon>Pseudomonadati</taxon>
        <taxon>Bacteroidota</taxon>
        <taxon>Sphingobacteriia</taxon>
        <taxon>Sphingobacteriales</taxon>
        <taxon>Sphingobacteriaceae</taxon>
        <taxon>Mucilaginibacter</taxon>
    </lineage>
</organism>
<evidence type="ECO:0000313" key="3">
    <source>
        <dbReference type="Proteomes" id="UP000260823"/>
    </source>
</evidence>
<evidence type="ECO:0000259" key="1">
    <source>
        <dbReference type="Pfam" id="PF13648"/>
    </source>
</evidence>
<dbReference type="EMBL" id="QWDE01000001">
    <property type="protein sequence ID" value="RFZ85844.1"/>
    <property type="molecule type" value="Genomic_DNA"/>
</dbReference>
<dbReference type="OrthoDB" id="955522at2"/>
<reference evidence="2 3" key="1">
    <citation type="submission" date="2018-08" db="EMBL/GenBank/DDBJ databases">
        <title>Mucilaginibacter terrae sp. nov., isolated from manganese diggings.</title>
        <authorList>
            <person name="Huang Y."/>
            <person name="Zhou Z."/>
        </authorList>
    </citation>
    <scope>NUCLEOTIDE SEQUENCE [LARGE SCALE GENOMIC DNA]</scope>
    <source>
        <strain evidence="2 3">ZH6</strain>
    </source>
</reference>
<dbReference type="AlphaFoldDB" id="A0A3E2NXV0"/>
<dbReference type="Pfam" id="PF13648">
    <property type="entry name" value="Lipocalin_4"/>
    <property type="match status" value="1"/>
</dbReference>
<evidence type="ECO:0000313" key="2">
    <source>
        <dbReference type="EMBL" id="RFZ85844.1"/>
    </source>
</evidence>
<comment type="caution">
    <text evidence="2">The sequence shown here is derived from an EMBL/GenBank/DDBJ whole genome shotgun (WGS) entry which is preliminary data.</text>
</comment>
<keyword evidence="3" id="KW-1185">Reference proteome</keyword>
<feature type="domain" description="Lipocalin-like" evidence="1">
    <location>
        <begin position="30"/>
        <end position="122"/>
    </location>
</feature>
<name>A0A3E2NXV0_9SPHI</name>
<dbReference type="RefSeq" id="WP_117382740.1">
    <property type="nucleotide sequence ID" value="NZ_QWDE01000001.1"/>
</dbReference>
<gene>
    <name evidence="2" type="ORF">DYU05_09720</name>
</gene>
<dbReference type="PROSITE" id="PS51257">
    <property type="entry name" value="PROKAR_LIPOPROTEIN"/>
    <property type="match status" value="1"/>
</dbReference>
<dbReference type="InterPro" id="IPR024311">
    <property type="entry name" value="Lipocalin-like"/>
</dbReference>
<protein>
    <recommendedName>
        <fullName evidence="1">Lipocalin-like domain-containing protein</fullName>
    </recommendedName>
</protein>
<sequence length="142" mass="15405">MKTLVKLTACLLIVLLAACTKEKVEADKPLAGTWQLNAAYTDPGDGSGKYVPVSNPGNNKLTFKSDGKLEVSGLNNSDNFLLYFSAYSTYTVKDSTTLVFKKQTGTDSQNFIYKIEGDMLTLSPAGPLMCIEGCGVRFIKED</sequence>
<proteinExistence type="predicted"/>
<dbReference type="Proteomes" id="UP000260823">
    <property type="component" value="Unassembled WGS sequence"/>
</dbReference>
<accession>A0A3E2NXV0</accession>